<dbReference type="CDD" id="cd09612">
    <property type="entry name" value="Jacalin"/>
    <property type="match status" value="1"/>
</dbReference>
<keyword evidence="2" id="KW-0430">Lectin</keyword>
<accession>A0A8S9PDF0</accession>
<dbReference type="Pfam" id="PF01419">
    <property type="entry name" value="Jacalin"/>
    <property type="match status" value="1"/>
</dbReference>
<dbReference type="InterPro" id="IPR001229">
    <property type="entry name" value="Jacalin-like_lectin_dom"/>
</dbReference>
<dbReference type="EMBL" id="QGKX02001347">
    <property type="protein sequence ID" value="KAF3521523.1"/>
    <property type="molecule type" value="Genomic_DNA"/>
</dbReference>
<evidence type="ECO:0000256" key="2">
    <source>
        <dbReference type="ARBA" id="ARBA00022734"/>
    </source>
</evidence>
<evidence type="ECO:0000313" key="5">
    <source>
        <dbReference type="EMBL" id="KAF3521523.1"/>
    </source>
</evidence>
<dbReference type="Proteomes" id="UP000712600">
    <property type="component" value="Unassembled WGS sequence"/>
</dbReference>
<dbReference type="SUPFAM" id="SSF51101">
    <property type="entry name" value="Mannose-binding lectins"/>
    <property type="match status" value="1"/>
</dbReference>
<reference evidence="5" key="1">
    <citation type="submission" date="2019-12" db="EMBL/GenBank/DDBJ databases">
        <title>Genome sequencing and annotation of Brassica cretica.</title>
        <authorList>
            <person name="Studholme D.J."/>
            <person name="Sarris P."/>
        </authorList>
    </citation>
    <scope>NUCLEOTIDE SEQUENCE</scope>
    <source>
        <strain evidence="5">PFS-109/04</strain>
        <tissue evidence="5">Leaf</tissue>
    </source>
</reference>
<dbReference type="SMART" id="SM00915">
    <property type="entry name" value="Jacalin"/>
    <property type="match status" value="1"/>
</dbReference>
<evidence type="ECO:0000313" key="6">
    <source>
        <dbReference type="Proteomes" id="UP000712600"/>
    </source>
</evidence>
<evidence type="ECO:0000256" key="1">
    <source>
        <dbReference type="ARBA" id="ARBA00006568"/>
    </source>
</evidence>
<dbReference type="AlphaFoldDB" id="A0A8S9PDF0"/>
<dbReference type="InterPro" id="IPR036404">
    <property type="entry name" value="Jacalin-like_lectin_dom_sf"/>
</dbReference>
<name>A0A8S9PDF0_BRACR</name>
<dbReference type="PANTHER" id="PTHR47293">
    <property type="entry name" value="JACALIN-RELATED LECTIN 3"/>
    <property type="match status" value="1"/>
</dbReference>
<evidence type="ECO:0000259" key="4">
    <source>
        <dbReference type="PROSITE" id="PS51752"/>
    </source>
</evidence>
<dbReference type="GO" id="GO:0030246">
    <property type="term" value="F:carbohydrate binding"/>
    <property type="evidence" value="ECO:0007669"/>
    <property type="project" value="UniProtKB-KW"/>
</dbReference>
<comment type="similarity">
    <text evidence="1">Belongs to the jacalin lectin family.</text>
</comment>
<comment type="caution">
    <text evidence="5">The sequence shown here is derived from an EMBL/GenBank/DDBJ whole genome shotgun (WGS) entry which is preliminary data.</text>
</comment>
<dbReference type="PROSITE" id="PS51752">
    <property type="entry name" value="JACALIN_LECTIN"/>
    <property type="match status" value="1"/>
</dbReference>
<protein>
    <recommendedName>
        <fullName evidence="4">Jacalin-type lectin domain-containing protein</fullName>
    </recommendedName>
</protein>
<dbReference type="Gene3D" id="2.100.10.30">
    <property type="entry name" value="Jacalin-like lectin domain"/>
    <property type="match status" value="1"/>
</dbReference>
<gene>
    <name evidence="5" type="ORF">F2Q69_00046790</name>
</gene>
<dbReference type="InterPro" id="IPR033734">
    <property type="entry name" value="Jacalin-like_lectin_dom_plant"/>
</dbReference>
<organism evidence="5 6">
    <name type="scientific">Brassica cretica</name>
    <name type="common">Mustard</name>
    <dbReference type="NCBI Taxonomy" id="69181"/>
    <lineage>
        <taxon>Eukaryota</taxon>
        <taxon>Viridiplantae</taxon>
        <taxon>Streptophyta</taxon>
        <taxon>Embryophyta</taxon>
        <taxon>Tracheophyta</taxon>
        <taxon>Spermatophyta</taxon>
        <taxon>Magnoliopsida</taxon>
        <taxon>eudicotyledons</taxon>
        <taxon>Gunneridae</taxon>
        <taxon>Pentapetalae</taxon>
        <taxon>rosids</taxon>
        <taxon>malvids</taxon>
        <taxon>Brassicales</taxon>
        <taxon>Brassicaceae</taxon>
        <taxon>Brassiceae</taxon>
        <taxon>Brassica</taxon>
    </lineage>
</organism>
<dbReference type="PANTHER" id="PTHR47293:SF66">
    <property type="entry name" value="JACALIN-RELATED LECTIN 11-RELATED"/>
    <property type="match status" value="1"/>
</dbReference>
<proteinExistence type="inferred from homology"/>
<feature type="domain" description="Jacalin-type lectin" evidence="4">
    <location>
        <begin position="1"/>
        <end position="95"/>
    </location>
</feature>
<keyword evidence="3" id="KW-0677">Repeat</keyword>
<sequence length="96" mass="10695">MFFGDDHGNKTHLFGVKEFELNYPFEYVTSVEGSYDNISGAITMLRLKTNRQTSPDFGVGTTSSFVVHKDNHMIVGFHGKSGNLLLHKIGVHVIPI</sequence>
<evidence type="ECO:0000256" key="3">
    <source>
        <dbReference type="ARBA" id="ARBA00022737"/>
    </source>
</evidence>